<organism evidence="1 2">
    <name type="scientific">Tannerella forsythia (strain ATCC 43037 / JCM 10827 / CCUG 21028 A / KCTC 5666 / FDC 338)</name>
    <name type="common">Bacteroides forsythus</name>
    <dbReference type="NCBI Taxonomy" id="203275"/>
    <lineage>
        <taxon>Bacteria</taxon>
        <taxon>Pseudomonadati</taxon>
        <taxon>Bacteroidota</taxon>
        <taxon>Bacteroidia</taxon>
        <taxon>Bacteroidales</taxon>
        <taxon>Tannerellaceae</taxon>
        <taxon>Tannerella</taxon>
    </lineage>
</organism>
<gene>
    <name evidence="1" type="ordered locus">BFO_2071</name>
</gene>
<sequence>MLNKKRSILIVQLLFICLLVYGQEKRTWAIGIHYQGISDSKKELRYPEGISVDHETRRERLALEALYGLTGRFKLKTSLGISFYNSDASFAAVGAKNKSGASISEPLLSIGQMALYDIIQWDILPSTRLNIAPFVELEYGMSIRSQNKTLGFNDLQSQEAKDFSTAYDVPAISAQTKMPQGILSLSGGLSAECVLIKRVGIFYNMGYGLTLAGHSTINADMLYQNKITKVEELKSRDRGIIQTVGARFYF</sequence>
<dbReference type="KEGG" id="tfo:BFO_2071"/>
<protein>
    <submittedName>
        <fullName evidence="1">Uncharacterized protein</fullName>
    </submittedName>
</protein>
<dbReference type="STRING" id="203275.BFO_2071"/>
<dbReference type="Proteomes" id="UP000005436">
    <property type="component" value="Chromosome"/>
</dbReference>
<dbReference type="AlphaFoldDB" id="G8UQW9"/>
<evidence type="ECO:0000313" key="1">
    <source>
        <dbReference type="EMBL" id="AEW21673.1"/>
    </source>
</evidence>
<dbReference type="GeneID" id="34759159"/>
<dbReference type="RefSeq" id="WP_014225387.1">
    <property type="nucleotide sequence ID" value="NC_016610.1"/>
</dbReference>
<evidence type="ECO:0000313" key="2">
    <source>
        <dbReference type="Proteomes" id="UP000005436"/>
    </source>
</evidence>
<dbReference type="EMBL" id="CP003191">
    <property type="protein sequence ID" value="AEW21673.1"/>
    <property type="molecule type" value="Genomic_DNA"/>
</dbReference>
<reference evidence="2" key="1">
    <citation type="submission" date="2011-12" db="EMBL/GenBank/DDBJ databases">
        <title>Complete sequence of Tannerella forsythia ATCC 43037.</title>
        <authorList>
            <person name="Dewhirst F."/>
            <person name="Tanner A."/>
            <person name="Izard J."/>
            <person name="Brinkac L."/>
            <person name="Durkin A.S."/>
            <person name="Hostetler J."/>
            <person name="Shetty J."/>
            <person name="Torralba M."/>
            <person name="Gill S."/>
            <person name="Nelson K."/>
        </authorList>
    </citation>
    <scope>NUCLEOTIDE SEQUENCE [LARGE SCALE GENOMIC DNA]</scope>
    <source>
        <strain evidence="2">ATCC 43037 / JCM 10827 / CCUG 33226 / KCTC 5666 / FDC 338</strain>
    </source>
</reference>
<name>G8UQW9_TANFA</name>
<accession>G8UQW9</accession>
<keyword evidence="2" id="KW-1185">Reference proteome</keyword>
<proteinExistence type="predicted"/>
<dbReference type="HOGENOM" id="CLU_1110951_0_0_10"/>
<dbReference type="PATRIC" id="fig|203275.8.peg.1879"/>